<feature type="domain" description="Myo-inositol-1-phosphate synthase GAPDH-like" evidence="2">
    <location>
        <begin position="285"/>
        <end position="374"/>
    </location>
</feature>
<dbReference type="InterPro" id="IPR052199">
    <property type="entry name" value="MIPS"/>
</dbReference>
<dbReference type="PANTHER" id="PTHR43125:SF1">
    <property type="entry name" value="INOSITOL-3-PHOSPHATE SYNTHASE"/>
    <property type="match status" value="1"/>
</dbReference>
<feature type="region of interest" description="Disordered" evidence="1">
    <location>
        <begin position="1"/>
        <end position="31"/>
    </location>
</feature>
<organism evidence="4">
    <name type="scientific">Salpingoeca rosetta (strain ATCC 50818 / BSB-021)</name>
    <dbReference type="NCBI Taxonomy" id="946362"/>
    <lineage>
        <taxon>Eukaryota</taxon>
        <taxon>Choanoflagellata</taxon>
        <taxon>Craspedida</taxon>
        <taxon>Salpingoecidae</taxon>
        <taxon>Salpingoeca</taxon>
    </lineage>
</organism>
<evidence type="ECO:0000259" key="2">
    <source>
        <dbReference type="Pfam" id="PF01658"/>
    </source>
</evidence>
<dbReference type="EMBL" id="GL832963">
    <property type="protein sequence ID" value="EGD83447.1"/>
    <property type="molecule type" value="Genomic_DNA"/>
</dbReference>
<dbReference type="Pfam" id="PF01658">
    <property type="entry name" value="Inos-1-P_synth"/>
    <property type="match status" value="1"/>
</dbReference>
<dbReference type="Proteomes" id="UP000007799">
    <property type="component" value="Unassembled WGS sequence"/>
</dbReference>
<feature type="compositionally biased region" description="Polar residues" evidence="1">
    <location>
        <begin position="1"/>
        <end position="12"/>
    </location>
</feature>
<keyword evidence="4" id="KW-1185">Reference proteome</keyword>
<name>F2U7N0_SALR5</name>
<gene>
    <name evidence="3" type="ORF">PTSG_04054</name>
</gene>
<dbReference type="OrthoDB" id="10050837at2759"/>
<dbReference type="AlphaFoldDB" id="F2U7N0"/>
<evidence type="ECO:0000313" key="3">
    <source>
        <dbReference type="EMBL" id="EGD83447.1"/>
    </source>
</evidence>
<reference evidence="3" key="1">
    <citation type="submission" date="2009-08" db="EMBL/GenBank/DDBJ databases">
        <title>Annotation of Salpingoeca rosetta.</title>
        <authorList>
            <consortium name="The Broad Institute Genome Sequencing Platform"/>
            <person name="Russ C."/>
            <person name="Cuomo C."/>
            <person name="Burger G."/>
            <person name="Gray M.W."/>
            <person name="Holland P.W.H."/>
            <person name="King N."/>
            <person name="Lang F.B.F."/>
            <person name="Roger A.J."/>
            <person name="Ruiz-Trillo I."/>
            <person name="Young S.K."/>
            <person name="Zeng Q."/>
            <person name="Gargeya S."/>
            <person name="Alvarado L."/>
            <person name="Berlin A."/>
            <person name="Chapman S.B."/>
            <person name="Chen Z."/>
            <person name="Freedman E."/>
            <person name="Gellesch M."/>
            <person name="Goldberg J."/>
            <person name="Griggs A."/>
            <person name="Gujja S."/>
            <person name="Heilman E."/>
            <person name="Heiman D."/>
            <person name="Howarth C."/>
            <person name="Mehta T."/>
            <person name="Neiman D."/>
            <person name="Pearson M."/>
            <person name="Roberts A."/>
            <person name="Saif S."/>
            <person name="Shea T."/>
            <person name="Shenoy N."/>
            <person name="Sisk P."/>
            <person name="Stolte C."/>
            <person name="Sykes S."/>
            <person name="White J."/>
            <person name="Yandava C."/>
            <person name="Haas B."/>
            <person name="Nusbaum C."/>
            <person name="Birren B."/>
        </authorList>
    </citation>
    <scope>NUCLEOTIDE SEQUENCE [LARGE SCALE GENOMIC DNA]</scope>
    <source>
        <strain evidence="3">ATCC 50818</strain>
    </source>
</reference>
<proteinExistence type="predicted"/>
<dbReference type="GeneID" id="16075529"/>
<sequence length="462" mass="49833">MSDTATAMSNKNAGDDQPPAKQAKVTAAPANDANDAAMPDIRVAIVGVGNCAKSLVEGVQYYVENPHDQVGLMYPDIGGYTAKHLKFVVGFDIDERKCGRSLAEALRAKPNCAMDHVPEITETSVPAAARVHRGPTLDGIAPHMTQYPVDTTFKESGDKPVTLDEATEILQREKVDVVINYLPVGSHEASAFYVDAAVRARCHFVNCIPTFISTKEAKALEQRFIDAGLTIVGSDMRSAWGASRVSEVLQGAMLDSGLMVTQHIQMNMAAGTTQGHETQRTGRTANTDFLNMAKQDRLHSKHVSKENVLKGQNVVRDTSTAGMTLFAGPSLTVQQKPGGTYLGSDNKVANFDIVAYGFGGARYELTARLSVQDSPNSGGVVVSAIRFCKVAAELGIVGFLRGASAWTQKTPPLQMRTGDAKFECDALSRRQLTDLTRAQLKENTPVADTLPYTFQSDTLDYE</sequence>
<dbReference type="InterPro" id="IPR013021">
    <property type="entry name" value="Myo-inos-1-P_Synthase_GAPDH"/>
</dbReference>
<accession>F2U7N0</accession>
<evidence type="ECO:0000313" key="4">
    <source>
        <dbReference type="Proteomes" id="UP000007799"/>
    </source>
</evidence>
<dbReference type="GO" id="GO:0004512">
    <property type="term" value="F:inositol-3-phosphate synthase activity"/>
    <property type="evidence" value="ECO:0007669"/>
    <property type="project" value="TreeGrafter"/>
</dbReference>
<evidence type="ECO:0000256" key="1">
    <source>
        <dbReference type="SAM" id="MobiDB-lite"/>
    </source>
</evidence>
<dbReference type="Gene3D" id="3.40.50.720">
    <property type="entry name" value="NAD(P)-binding Rossmann-like Domain"/>
    <property type="match status" value="2"/>
</dbReference>
<dbReference type="GO" id="GO:0006021">
    <property type="term" value="P:inositol biosynthetic process"/>
    <property type="evidence" value="ECO:0007669"/>
    <property type="project" value="TreeGrafter"/>
</dbReference>
<protein>
    <submittedName>
        <fullName evidence="3">Myo-inositol-1-phosphate synthase</fullName>
    </submittedName>
</protein>
<dbReference type="PANTHER" id="PTHR43125">
    <property type="entry name" value="INOSITOL-3-PHOSPHATE SYNTHASE"/>
    <property type="match status" value="1"/>
</dbReference>
<dbReference type="InterPro" id="IPR036291">
    <property type="entry name" value="NAD(P)-bd_dom_sf"/>
</dbReference>
<dbReference type="SUPFAM" id="SSF51735">
    <property type="entry name" value="NAD(P)-binding Rossmann-fold domains"/>
    <property type="match status" value="1"/>
</dbReference>
<dbReference type="RefSeq" id="XP_004994951.1">
    <property type="nucleotide sequence ID" value="XM_004994894.1"/>
</dbReference>
<dbReference type="InParanoid" id="F2U7N0"/>
<dbReference type="KEGG" id="sre:PTSG_04054"/>
<dbReference type="SUPFAM" id="SSF55347">
    <property type="entry name" value="Glyceraldehyde-3-phosphate dehydrogenase-like, C-terminal domain"/>
    <property type="match status" value="1"/>
</dbReference>